<gene>
    <name evidence="2" type="ORF">H2LOC_008485</name>
</gene>
<evidence type="ECO:0000313" key="2">
    <source>
        <dbReference type="EMBL" id="QGM45735.1"/>
    </source>
</evidence>
<dbReference type="KEGG" id="mhey:H2LOC_008485"/>
<proteinExistence type="predicted"/>
<name>A0A6B8KFI4_9HYPH</name>
<evidence type="ECO:0000256" key="1">
    <source>
        <dbReference type="SAM" id="SignalP"/>
    </source>
</evidence>
<reference evidence="2 3" key="1">
    <citation type="submission" date="2019-11" db="EMBL/GenBank/DDBJ databases">
        <title>The genome sequence of Methylocystis heyeri.</title>
        <authorList>
            <person name="Oshkin I.Y."/>
            <person name="Miroshnikov K."/>
            <person name="Dedysh S.N."/>
        </authorList>
    </citation>
    <scope>NUCLEOTIDE SEQUENCE [LARGE SCALE GENOMIC DNA]</scope>
    <source>
        <strain evidence="2 3">H2</strain>
    </source>
</reference>
<feature type="chain" id="PRO_5025666662" evidence="1">
    <location>
        <begin position="26"/>
        <end position="97"/>
    </location>
</feature>
<keyword evidence="3" id="KW-1185">Reference proteome</keyword>
<accession>A0A6B8KFI4</accession>
<keyword evidence="1" id="KW-0732">Signal</keyword>
<dbReference type="RefSeq" id="WP_136496005.1">
    <property type="nucleotide sequence ID" value="NZ_CP046052.1"/>
</dbReference>
<protein>
    <submittedName>
        <fullName evidence="2">Uncharacterized protein</fullName>
    </submittedName>
</protein>
<feature type="signal peptide" evidence="1">
    <location>
        <begin position="1"/>
        <end position="25"/>
    </location>
</feature>
<dbReference type="AlphaFoldDB" id="A0A6B8KFI4"/>
<organism evidence="2 3">
    <name type="scientific">Methylocystis heyeri</name>
    <dbReference type="NCBI Taxonomy" id="391905"/>
    <lineage>
        <taxon>Bacteria</taxon>
        <taxon>Pseudomonadati</taxon>
        <taxon>Pseudomonadota</taxon>
        <taxon>Alphaproteobacteria</taxon>
        <taxon>Hyphomicrobiales</taxon>
        <taxon>Methylocystaceae</taxon>
        <taxon>Methylocystis</taxon>
    </lineage>
</organism>
<sequence>MPKLSSCKRALIIGLLVVAADCACAKPIVTVQNTAATPADMLGAPEPESAVDGYQHEALMATMVCSILYGAKRFVRASFSRAVNGGGTPGSKRRILL</sequence>
<evidence type="ECO:0000313" key="3">
    <source>
        <dbReference type="Proteomes" id="UP000309061"/>
    </source>
</evidence>
<dbReference type="EMBL" id="CP046052">
    <property type="protein sequence ID" value="QGM45735.1"/>
    <property type="molecule type" value="Genomic_DNA"/>
</dbReference>
<dbReference type="Proteomes" id="UP000309061">
    <property type="component" value="Chromosome"/>
</dbReference>